<evidence type="ECO:0000313" key="5">
    <source>
        <dbReference type="EMBL" id="MDO5457012.1"/>
    </source>
</evidence>
<dbReference type="InterPro" id="IPR016047">
    <property type="entry name" value="M23ase_b-sheet_dom"/>
</dbReference>
<evidence type="ECO:0000313" key="6">
    <source>
        <dbReference type="Proteomes" id="UP001171751"/>
    </source>
</evidence>
<dbReference type="InterPro" id="IPR050570">
    <property type="entry name" value="Cell_wall_metabolism_enzyme"/>
</dbReference>
<protein>
    <submittedName>
        <fullName evidence="5">M23 family metallopeptidase</fullName>
        <ecNumber evidence="5">3.4.-.-</ecNumber>
    </submittedName>
</protein>
<keyword evidence="3" id="KW-0732">Signal</keyword>
<accession>A0AA43UBQ5</accession>
<dbReference type="AlphaFoldDB" id="A0AA43UBQ5"/>
<evidence type="ECO:0000259" key="4">
    <source>
        <dbReference type="Pfam" id="PF01551"/>
    </source>
</evidence>
<keyword evidence="5" id="KW-0378">Hydrolase</keyword>
<dbReference type="Gene3D" id="2.70.70.10">
    <property type="entry name" value="Glucose Permease (Domain IIA)"/>
    <property type="match status" value="1"/>
</dbReference>
<reference evidence="5" key="1">
    <citation type="submission" date="2023-07" db="EMBL/GenBank/DDBJ databases">
        <title>Between Cages and Wild: Unraveling the Impact of Captivity on Animal Microbiomes and Antimicrobial Resistance.</title>
        <authorList>
            <person name="Schmartz G.P."/>
            <person name="Rehner J."/>
            <person name="Schuff M.J."/>
            <person name="Becker S.L."/>
            <person name="Kravczyk M."/>
            <person name="Gurevich A."/>
            <person name="Francke R."/>
            <person name="Mueller R."/>
            <person name="Keller V."/>
            <person name="Keller A."/>
        </authorList>
    </citation>
    <scope>NUCLEOTIDE SEQUENCE</scope>
    <source>
        <strain evidence="5">S39M_St_73</strain>
    </source>
</reference>
<gene>
    <name evidence="5" type="ORF">Q4F26_01575</name>
</gene>
<dbReference type="CDD" id="cd12797">
    <property type="entry name" value="M23_peptidase"/>
    <property type="match status" value="1"/>
</dbReference>
<feature type="coiled-coil region" evidence="1">
    <location>
        <begin position="28"/>
        <end position="90"/>
    </location>
</feature>
<feature type="region of interest" description="Disordered" evidence="2">
    <location>
        <begin position="100"/>
        <end position="119"/>
    </location>
</feature>
<dbReference type="EMBL" id="JAUNQW010000004">
    <property type="protein sequence ID" value="MDO5457012.1"/>
    <property type="molecule type" value="Genomic_DNA"/>
</dbReference>
<dbReference type="PANTHER" id="PTHR21666:SF270">
    <property type="entry name" value="MUREIN HYDROLASE ACTIVATOR ENVC"/>
    <property type="match status" value="1"/>
</dbReference>
<feature type="chain" id="PRO_5041423330" evidence="3">
    <location>
        <begin position="27"/>
        <end position="249"/>
    </location>
</feature>
<evidence type="ECO:0000256" key="3">
    <source>
        <dbReference type="SAM" id="SignalP"/>
    </source>
</evidence>
<evidence type="ECO:0000256" key="1">
    <source>
        <dbReference type="SAM" id="Coils"/>
    </source>
</evidence>
<organism evidence="5 6">
    <name type="scientific">Atopococcus tabaci</name>
    <dbReference type="NCBI Taxonomy" id="269774"/>
    <lineage>
        <taxon>Bacteria</taxon>
        <taxon>Bacillati</taxon>
        <taxon>Bacillota</taxon>
        <taxon>Bacilli</taxon>
        <taxon>Lactobacillales</taxon>
        <taxon>Carnobacteriaceae</taxon>
        <taxon>Atopococcus</taxon>
    </lineage>
</organism>
<dbReference type="InterPro" id="IPR011055">
    <property type="entry name" value="Dup_hybrid_motif"/>
</dbReference>
<sequence length="249" mass="27961">MKKRIGFLITCSLGFLSFFCPDPVLADRNDTNEDIEQLNLQLDQLDQDMIETEDELRYLKNFHVDQDTKHRELEEQLLLLEKEYQALEVEYLSQLDNKAETSSLKSKQKSDVSPAPIKLDGGHLNWPTASRQVTSPFGMRHHPIYRLPRMHQGIDISGGGSILATESGKVSFVGSRGGYGYTILIDHDNGLRTLYAHLVNQSALVSVGDRVNRGQPIGVMGTTGNSTGIHLHFEVHVKNKAVDPLFYLE</sequence>
<dbReference type="EC" id="3.4.-.-" evidence="5"/>
<dbReference type="SUPFAM" id="SSF51261">
    <property type="entry name" value="Duplicated hybrid motif"/>
    <property type="match status" value="1"/>
</dbReference>
<feature type="signal peptide" evidence="3">
    <location>
        <begin position="1"/>
        <end position="26"/>
    </location>
</feature>
<keyword evidence="6" id="KW-1185">Reference proteome</keyword>
<proteinExistence type="predicted"/>
<dbReference type="PANTHER" id="PTHR21666">
    <property type="entry name" value="PEPTIDASE-RELATED"/>
    <property type="match status" value="1"/>
</dbReference>
<keyword evidence="1" id="KW-0175">Coiled coil</keyword>
<comment type="caution">
    <text evidence="5">The sequence shown here is derived from an EMBL/GenBank/DDBJ whole genome shotgun (WGS) entry which is preliminary data.</text>
</comment>
<dbReference type="GO" id="GO:0004222">
    <property type="term" value="F:metalloendopeptidase activity"/>
    <property type="evidence" value="ECO:0007669"/>
    <property type="project" value="TreeGrafter"/>
</dbReference>
<dbReference type="Pfam" id="PF01551">
    <property type="entry name" value="Peptidase_M23"/>
    <property type="match status" value="1"/>
</dbReference>
<evidence type="ECO:0000256" key="2">
    <source>
        <dbReference type="SAM" id="MobiDB-lite"/>
    </source>
</evidence>
<feature type="domain" description="M23ase beta-sheet core" evidence="4">
    <location>
        <begin position="149"/>
        <end position="244"/>
    </location>
</feature>
<dbReference type="Proteomes" id="UP001171751">
    <property type="component" value="Unassembled WGS sequence"/>
</dbReference>
<name>A0AA43UBQ5_9LACT</name>